<keyword evidence="2" id="KW-1185">Reference proteome</keyword>
<comment type="caution">
    <text evidence="1">The sequence shown here is derived from an EMBL/GenBank/DDBJ whole genome shotgun (WGS) entry which is preliminary data.</text>
</comment>
<dbReference type="Proteomes" id="UP001144978">
    <property type="component" value="Unassembled WGS sequence"/>
</dbReference>
<accession>A0ACC1Q1B0</accession>
<name>A0ACC1Q1B0_9APHY</name>
<organism evidence="1 2">
    <name type="scientific">Trametes sanguinea</name>
    <dbReference type="NCBI Taxonomy" id="158606"/>
    <lineage>
        <taxon>Eukaryota</taxon>
        <taxon>Fungi</taxon>
        <taxon>Dikarya</taxon>
        <taxon>Basidiomycota</taxon>
        <taxon>Agaricomycotina</taxon>
        <taxon>Agaricomycetes</taxon>
        <taxon>Polyporales</taxon>
        <taxon>Polyporaceae</taxon>
        <taxon>Trametes</taxon>
    </lineage>
</organism>
<reference evidence="1" key="1">
    <citation type="submission" date="2022-08" db="EMBL/GenBank/DDBJ databases">
        <title>Genome Sequence of Pycnoporus sanguineus.</title>
        <authorList>
            <person name="Buettner E."/>
        </authorList>
    </citation>
    <scope>NUCLEOTIDE SEQUENCE</scope>
    <source>
        <strain evidence="1">CG-C14</strain>
    </source>
</reference>
<gene>
    <name evidence="1" type="ORF">NUW54_g3827</name>
</gene>
<evidence type="ECO:0000313" key="1">
    <source>
        <dbReference type="EMBL" id="KAJ3006718.1"/>
    </source>
</evidence>
<protein>
    <submittedName>
        <fullName evidence="1">Uncharacterized protein</fullName>
    </submittedName>
</protein>
<dbReference type="EMBL" id="JANSHE010000827">
    <property type="protein sequence ID" value="KAJ3006718.1"/>
    <property type="molecule type" value="Genomic_DNA"/>
</dbReference>
<sequence length="481" mass="53550">MTAIREQQLLEALRRAQLENSKREESERKLHEEINEFRTMFNNLATQLQPHGNHCKQTAQAVMPLGKKFTIITEPWILPRPEDALGKPRPNLRHDDPARFQITDREELLPWVTAELYHHVPEAYHNMLENLAEFADEASGFNAIRATAIKAVRDRAAVIFNVRLDFVEHNPEGIDKDAEPSLLRYLTWHPEDEAAEYDEFPPLLYPDCVQNDALVFRNPQLVKVLKVILYGPKSVQSSAAEPQSSTTQGSNPKRPDKRRGRRPASGPTPNAVLWGLKQVTPGMTAFSAIAATFVLSADEEFVPRGKDAHRLLGVVLALQEGAHDDCRGARYASAHPVLPATAILSPRVEHIFVCPGNGGTAHESKTTNVNLSASDFPALVDFALKNDVSLVLPGPEQPLVDGIESHFRKVGIPVFGPTALAARMEGSKAFSKAFMDRHNIPTAKFKVFQSSEFEQAIDRQGRASARDRGRGHRRPQGDHGR</sequence>
<proteinExistence type="predicted"/>
<evidence type="ECO:0000313" key="2">
    <source>
        <dbReference type="Proteomes" id="UP001144978"/>
    </source>
</evidence>